<keyword evidence="1" id="KW-0812">Transmembrane</keyword>
<feature type="transmembrane region" description="Helical" evidence="1">
    <location>
        <begin position="84"/>
        <end position="106"/>
    </location>
</feature>
<feature type="transmembrane region" description="Helical" evidence="1">
    <location>
        <begin position="400"/>
        <end position="418"/>
    </location>
</feature>
<feature type="transmembrane region" description="Helical" evidence="1">
    <location>
        <begin position="354"/>
        <end position="379"/>
    </location>
</feature>
<evidence type="ECO:0000256" key="1">
    <source>
        <dbReference type="SAM" id="Phobius"/>
    </source>
</evidence>
<evidence type="ECO:0008006" key="4">
    <source>
        <dbReference type="Google" id="ProtNLM"/>
    </source>
</evidence>
<accession>A0A2X1QST2</accession>
<sequence length="452" mass="51052">MKIKFLWQVLYDTVFFIRPSYFLYLIWLILLVVFYIQPIEYLKPVGFGVWGFILGGLLVFTLGEQSARFFPVRQEAAVAVSTQHLNRVVLFSSLLGLLGILCLTYDKLVLSGLDYSHGLAFIRELRVQQLDKGVDVHRSFWLYLGYPFFSFSYPALMLLVINAAEIKPSVGRFAQLSASSPIIYALLYGGRMPIFILFFLLLTCCFIRKFHGKTFFPREHALLAKLLMLGICFALYSNHVLVERRQNSNQTSYNDFMNFVVQESWGAAPKQWITTLIEDDIVSKDTAMTLMTNSMYLTNGVVSLSKIIDNHKKYTPYWGTYQVGILSPLLRVFYANNTVLSTMKENMVDTNIYGFYTTAWGAWFLDFGLIGAILFIAVWGYVSGTSAKYARDPARLGSQLILAYCYTSIVVSIFNGPLGGSNSFLIFVSLVVVAVMLRGIGVKPVAQSRLGS</sequence>
<evidence type="ECO:0000313" key="2">
    <source>
        <dbReference type="EMBL" id="SPX61287.1"/>
    </source>
</evidence>
<feature type="transmembrane region" description="Helical" evidence="1">
    <location>
        <begin position="140"/>
        <end position="161"/>
    </location>
</feature>
<dbReference type="RefSeq" id="WP_112854737.1">
    <property type="nucleotide sequence ID" value="NZ_UASS01000018.1"/>
</dbReference>
<feature type="transmembrane region" description="Helical" evidence="1">
    <location>
        <begin position="424"/>
        <end position="442"/>
    </location>
</feature>
<organism evidence="2 3">
    <name type="scientific">Legionella feeleii</name>
    <dbReference type="NCBI Taxonomy" id="453"/>
    <lineage>
        <taxon>Bacteria</taxon>
        <taxon>Pseudomonadati</taxon>
        <taxon>Pseudomonadota</taxon>
        <taxon>Gammaproteobacteria</taxon>
        <taxon>Legionellales</taxon>
        <taxon>Legionellaceae</taxon>
        <taxon>Legionella</taxon>
    </lineage>
</organism>
<dbReference type="EMBL" id="UASS01000018">
    <property type="protein sequence ID" value="SPX61287.1"/>
    <property type="molecule type" value="Genomic_DNA"/>
</dbReference>
<protein>
    <recommendedName>
        <fullName evidence="4">Oligosaccharide repeat unit polymerase</fullName>
    </recommendedName>
</protein>
<keyword evidence="1" id="KW-0472">Membrane</keyword>
<feature type="transmembrane region" description="Helical" evidence="1">
    <location>
        <begin position="182"/>
        <end position="202"/>
    </location>
</feature>
<dbReference type="Proteomes" id="UP000251942">
    <property type="component" value="Unassembled WGS sequence"/>
</dbReference>
<proteinExistence type="predicted"/>
<gene>
    <name evidence="2" type="ORF">NCTC12022_02027</name>
</gene>
<name>A0A2X1QST2_9GAMM</name>
<feature type="transmembrane region" description="Helical" evidence="1">
    <location>
        <begin position="21"/>
        <end position="39"/>
    </location>
</feature>
<feature type="transmembrane region" description="Helical" evidence="1">
    <location>
        <begin position="222"/>
        <end position="242"/>
    </location>
</feature>
<evidence type="ECO:0000313" key="3">
    <source>
        <dbReference type="Proteomes" id="UP000251942"/>
    </source>
</evidence>
<reference evidence="2 3" key="1">
    <citation type="submission" date="2018-06" db="EMBL/GenBank/DDBJ databases">
        <authorList>
            <consortium name="Pathogen Informatics"/>
            <person name="Doyle S."/>
        </authorList>
    </citation>
    <scope>NUCLEOTIDE SEQUENCE [LARGE SCALE GENOMIC DNA]</scope>
    <source>
        <strain evidence="2 3">NCTC12022</strain>
    </source>
</reference>
<feature type="transmembrane region" description="Helical" evidence="1">
    <location>
        <begin position="45"/>
        <end position="63"/>
    </location>
</feature>
<keyword evidence="1" id="KW-1133">Transmembrane helix</keyword>
<dbReference type="AlphaFoldDB" id="A0A2X1QST2"/>